<evidence type="ECO:0000313" key="3">
    <source>
        <dbReference type="Proteomes" id="UP000885148"/>
    </source>
</evidence>
<sequence length="109" mass="12244">MTKDRVFCFLFGVLVSFIFGVAGSYWGYLKLSTKMAVPKTICIIDAPNLAIQEADRVQREALGLSQEPASDGKEPLRGFNRCQEKVDSSANDLEFALNMYKEMKENRGK</sequence>
<organism evidence="2 3">
    <name type="scientific">Citrobacter freundii</name>
    <dbReference type="NCBI Taxonomy" id="546"/>
    <lineage>
        <taxon>Bacteria</taxon>
        <taxon>Pseudomonadati</taxon>
        <taxon>Pseudomonadota</taxon>
        <taxon>Gammaproteobacteria</taxon>
        <taxon>Enterobacterales</taxon>
        <taxon>Enterobacteriaceae</taxon>
        <taxon>Citrobacter</taxon>
        <taxon>Citrobacter freundii complex</taxon>
    </lineage>
</organism>
<name>A0A9P3Z1U0_CITFR</name>
<dbReference type="AlphaFoldDB" id="A0A9P3Z1U0"/>
<evidence type="ECO:0000313" key="2">
    <source>
        <dbReference type="EMBL" id="HBH7040708.1"/>
    </source>
</evidence>
<comment type="caution">
    <text evidence="2">The sequence shown here is derived from an EMBL/GenBank/DDBJ whole genome shotgun (WGS) entry which is preliminary data.</text>
</comment>
<feature type="transmembrane region" description="Helical" evidence="1">
    <location>
        <begin position="7"/>
        <end position="28"/>
    </location>
</feature>
<reference evidence="2" key="1">
    <citation type="journal article" date="2018" name="Genome Biol.">
        <title>SKESA: strategic k-mer extension for scrupulous assemblies.</title>
        <authorList>
            <person name="Souvorov A."/>
            <person name="Agarwala R."/>
            <person name="Lipman D.J."/>
        </authorList>
    </citation>
    <scope>NUCLEOTIDE SEQUENCE</scope>
    <source>
        <strain evidence="2">91871</strain>
    </source>
</reference>
<evidence type="ECO:0000256" key="1">
    <source>
        <dbReference type="SAM" id="Phobius"/>
    </source>
</evidence>
<keyword evidence="1" id="KW-0812">Transmembrane</keyword>
<protein>
    <submittedName>
        <fullName evidence="2">Uncharacterized protein</fullName>
    </submittedName>
</protein>
<keyword evidence="1" id="KW-0472">Membrane</keyword>
<proteinExistence type="predicted"/>
<gene>
    <name evidence="2" type="ORF">KV121_000708</name>
</gene>
<reference evidence="2" key="2">
    <citation type="submission" date="2021-07" db="EMBL/GenBank/DDBJ databases">
        <authorList>
            <consortium name="NCBI Pathogen Detection Project"/>
        </authorList>
    </citation>
    <scope>NUCLEOTIDE SEQUENCE</scope>
    <source>
        <strain evidence="2">91871</strain>
    </source>
</reference>
<keyword evidence="1" id="KW-1133">Transmembrane helix</keyword>
<accession>A0A9P3Z1U0</accession>
<dbReference type="Proteomes" id="UP000885148">
    <property type="component" value="Unassembled WGS sequence"/>
</dbReference>
<dbReference type="EMBL" id="DAESCB010000001">
    <property type="protein sequence ID" value="HBH7040708.1"/>
    <property type="molecule type" value="Genomic_DNA"/>
</dbReference>